<dbReference type="InterPro" id="IPR001300">
    <property type="entry name" value="Peptidase_C2_calpain_cat"/>
</dbReference>
<comment type="similarity">
    <text evidence="1">Belongs to the peptidase C2 family.</text>
</comment>
<dbReference type="GO" id="GO:0004198">
    <property type="term" value="F:calcium-dependent cysteine-type endopeptidase activity"/>
    <property type="evidence" value="ECO:0007669"/>
    <property type="project" value="InterPro"/>
</dbReference>
<evidence type="ECO:0000259" key="6">
    <source>
        <dbReference type="PROSITE" id="PS50203"/>
    </source>
</evidence>
<dbReference type="InterPro" id="IPR022684">
    <property type="entry name" value="Calpain_cysteine_protease"/>
</dbReference>
<dbReference type="Proteomes" id="UP000254033">
    <property type="component" value="Unassembled WGS sequence"/>
</dbReference>
<gene>
    <name evidence="7" type="ORF">NCTC11978_02460</name>
</gene>
<feature type="domain" description="Calpain catalytic" evidence="6">
    <location>
        <begin position="26"/>
        <end position="393"/>
    </location>
</feature>
<reference evidence="7 8" key="1">
    <citation type="submission" date="2018-06" db="EMBL/GenBank/DDBJ databases">
        <authorList>
            <consortium name="Pathogen Informatics"/>
            <person name="Doyle S."/>
        </authorList>
    </citation>
    <scope>NUCLEOTIDE SEQUENCE [LARGE SCALE GENOMIC DNA]</scope>
    <source>
        <strain evidence="7 8">NCTC11978</strain>
    </source>
</reference>
<keyword evidence="3 5" id="KW-0378">Hydrolase</keyword>
<feature type="active site" evidence="5">
    <location>
        <position position="50"/>
    </location>
</feature>
<keyword evidence="4 5" id="KW-0788">Thiol protease</keyword>
<evidence type="ECO:0000256" key="5">
    <source>
        <dbReference type="PROSITE-ProRule" id="PRU00239"/>
    </source>
</evidence>
<organism evidence="7 8">
    <name type="scientific">Legionella feeleii</name>
    <dbReference type="NCBI Taxonomy" id="453"/>
    <lineage>
        <taxon>Bacteria</taxon>
        <taxon>Pseudomonadati</taxon>
        <taxon>Pseudomonadota</taxon>
        <taxon>Gammaproteobacteria</taxon>
        <taxon>Legionellales</taxon>
        <taxon>Legionellaceae</taxon>
        <taxon>Legionella</taxon>
    </lineage>
</organism>
<dbReference type="InterPro" id="IPR038765">
    <property type="entry name" value="Papain-like_cys_pep_sf"/>
</dbReference>
<dbReference type="PANTHER" id="PTHR10183">
    <property type="entry name" value="CALPAIN"/>
    <property type="match status" value="1"/>
</dbReference>
<dbReference type="Pfam" id="PF00648">
    <property type="entry name" value="Peptidase_C2"/>
    <property type="match status" value="1"/>
</dbReference>
<dbReference type="PANTHER" id="PTHR10183:SF379">
    <property type="entry name" value="CALPAIN-5"/>
    <property type="match status" value="1"/>
</dbReference>
<name>A0A378IVM6_9GAMM</name>
<evidence type="ECO:0000313" key="7">
    <source>
        <dbReference type="EMBL" id="STX39266.1"/>
    </source>
</evidence>
<dbReference type="RefSeq" id="WP_115175790.1">
    <property type="nucleotide sequence ID" value="NZ_UGNY01000001.1"/>
</dbReference>
<evidence type="ECO:0000256" key="4">
    <source>
        <dbReference type="ARBA" id="ARBA00022807"/>
    </source>
</evidence>
<dbReference type="AlphaFoldDB" id="A0A378IVM6"/>
<evidence type="ECO:0000256" key="1">
    <source>
        <dbReference type="ARBA" id="ARBA00007623"/>
    </source>
</evidence>
<evidence type="ECO:0000313" key="8">
    <source>
        <dbReference type="Proteomes" id="UP000254033"/>
    </source>
</evidence>
<keyword evidence="2 5" id="KW-0645">Protease</keyword>
<dbReference type="GO" id="GO:0006508">
    <property type="term" value="P:proteolysis"/>
    <property type="evidence" value="ECO:0007669"/>
    <property type="project" value="UniProtKB-KW"/>
</dbReference>
<dbReference type="SUPFAM" id="SSF54001">
    <property type="entry name" value="Cysteine proteinases"/>
    <property type="match status" value="1"/>
</dbReference>
<evidence type="ECO:0000256" key="2">
    <source>
        <dbReference type="ARBA" id="ARBA00022670"/>
    </source>
</evidence>
<evidence type="ECO:0000256" key="3">
    <source>
        <dbReference type="ARBA" id="ARBA00022801"/>
    </source>
</evidence>
<accession>A0A378IVM6</accession>
<feature type="active site" evidence="5">
    <location>
        <position position="336"/>
    </location>
</feature>
<dbReference type="Gene3D" id="3.90.70.10">
    <property type="entry name" value="Cysteine proteinases"/>
    <property type="match status" value="1"/>
</dbReference>
<sequence length="427" mass="48604">MVRLKNIPKVENPRGSYGFFAVRHAPQKEVFYPKELSITHVAQGVRSGDCDFLSVINAILALPDGESYIRNLLIEKNGIVYVHFFKNDKPQWIAVEKSLPTSWGVLSSGALWVRFLEKAFVAFKGGDYNEVLNQSDSRTALRTMLGGFETSITLPVQARTPLSTLYQKTTHGCSGKDIHTLMLLLRPQDKMATKANLVKHVFAGDEDFLHIWWEMVTRERPSLEKFLASKPVIFEEDMIAFIEQRQEFYNKPATVTASNAVIAWIKESKILPSETHYSQDELALYEELIRAYDEQRPVVADAKQMPPIGITAEHTYAIMGFRESEISHRKFVILRNPHHENMPWFLRYFFSGGRQSHEISDKEGNVKLMIKSTGSSTFEMELHDFAHAFAYIDCGRSLKEIKLDRLEVDELPPEEVLSEALSSGSGL</sequence>
<proteinExistence type="inferred from homology"/>
<dbReference type="PROSITE" id="PS50203">
    <property type="entry name" value="CALPAIN_CAT"/>
    <property type="match status" value="1"/>
</dbReference>
<feature type="active site" evidence="5">
    <location>
        <position position="314"/>
    </location>
</feature>
<protein>
    <submittedName>
        <fullName evidence="7">Coiled-coil protein</fullName>
    </submittedName>
</protein>
<dbReference type="EMBL" id="UGNY01000001">
    <property type="protein sequence ID" value="STX39266.1"/>
    <property type="molecule type" value="Genomic_DNA"/>
</dbReference>